<dbReference type="InterPro" id="IPR032179">
    <property type="entry name" value="Cry22Aa_Ig-like"/>
</dbReference>
<dbReference type="KEGG" id="psyo:PB01_06240"/>
<gene>
    <name evidence="2" type="ORF">PB01_06240</name>
</gene>
<dbReference type="Pfam" id="PF16403">
    <property type="entry name" value="Bact_surface_Ig-like"/>
    <property type="match status" value="2"/>
</dbReference>
<dbReference type="Pfam" id="PF08305">
    <property type="entry name" value="NPCBM"/>
    <property type="match status" value="2"/>
</dbReference>
<dbReference type="Pfam" id="PF00754">
    <property type="entry name" value="F5_F8_type_C"/>
    <property type="match status" value="2"/>
</dbReference>
<dbReference type="InterPro" id="IPR013783">
    <property type="entry name" value="Ig-like_fold"/>
</dbReference>
<evidence type="ECO:0000259" key="1">
    <source>
        <dbReference type="PROSITE" id="PS51723"/>
    </source>
</evidence>
<dbReference type="Gene3D" id="1.10.390.30">
    <property type="entry name" value="Peptidase M60, enhancin-like domain 3"/>
    <property type="match status" value="1"/>
</dbReference>
<organism evidence="2 3">
    <name type="scientific">Psychrobacillus glaciei</name>
    <dbReference type="NCBI Taxonomy" id="2283160"/>
    <lineage>
        <taxon>Bacteria</taxon>
        <taxon>Bacillati</taxon>
        <taxon>Bacillota</taxon>
        <taxon>Bacilli</taxon>
        <taxon>Bacillales</taxon>
        <taxon>Bacillaceae</taxon>
        <taxon>Psychrobacillus</taxon>
    </lineage>
</organism>
<dbReference type="InterPro" id="IPR038637">
    <property type="entry name" value="NPCBM_sf"/>
</dbReference>
<dbReference type="Gene3D" id="3.40.390.80">
    <property type="entry name" value="Peptidase M60, enhancin-like domain 2"/>
    <property type="match status" value="1"/>
</dbReference>
<reference evidence="2 3" key="1">
    <citation type="submission" date="2018-07" db="EMBL/GenBank/DDBJ databases">
        <title>Complete genome sequence of Psychrobacillus sp. PB01, isolated from iceberg, and comparative genome analysis of Psychrobacillus strains.</title>
        <authorList>
            <person name="Lee P.C."/>
        </authorList>
    </citation>
    <scope>NUCLEOTIDE SEQUENCE [LARGE SCALE GENOMIC DNA]</scope>
    <source>
        <strain evidence="2 3">PB01</strain>
    </source>
</reference>
<dbReference type="Gene3D" id="2.60.120.1250">
    <property type="entry name" value="Peptidase M60, enhancin-like domain 1"/>
    <property type="match status" value="1"/>
</dbReference>
<dbReference type="InterPro" id="IPR001611">
    <property type="entry name" value="Leu-rich_rpt"/>
</dbReference>
<dbReference type="Gene3D" id="1.20.1270.90">
    <property type="entry name" value="AF1782-like"/>
    <property type="match status" value="1"/>
</dbReference>
<accession>A0A5J6SQM4</accession>
<dbReference type="InterPro" id="IPR042279">
    <property type="entry name" value="Pep_M60_3"/>
</dbReference>
<evidence type="ECO:0000313" key="3">
    <source>
        <dbReference type="Proteomes" id="UP000325517"/>
    </source>
</evidence>
<dbReference type="InterPro" id="IPR032675">
    <property type="entry name" value="LRR_dom_sf"/>
</dbReference>
<dbReference type="Gene3D" id="2.60.120.1060">
    <property type="entry name" value="NPCBM/NEW2 domain"/>
    <property type="match status" value="2"/>
</dbReference>
<dbReference type="PROSITE" id="PS51723">
    <property type="entry name" value="PEPTIDASE_M60"/>
    <property type="match status" value="1"/>
</dbReference>
<evidence type="ECO:0000313" key="2">
    <source>
        <dbReference type="EMBL" id="QFF98457.1"/>
    </source>
</evidence>
<dbReference type="Gene3D" id="3.80.10.10">
    <property type="entry name" value="Ribonuclease Inhibitor"/>
    <property type="match status" value="1"/>
</dbReference>
<dbReference type="SMART" id="SM01276">
    <property type="entry name" value="M60-like"/>
    <property type="match status" value="1"/>
</dbReference>
<dbReference type="InterPro" id="IPR031161">
    <property type="entry name" value="Peptidase_M60_dom"/>
</dbReference>
<dbReference type="InterPro" id="IPR013222">
    <property type="entry name" value="Glyco_hyd_98_carb-bd"/>
</dbReference>
<dbReference type="Gene3D" id="2.60.40.10">
    <property type="entry name" value="Immunoglobulins"/>
    <property type="match status" value="2"/>
</dbReference>
<sequence length="1721" mass="192712">MVNNSYGGIIMIRLIATVLSVALFLSIFSGPVNALAQELQNETKAIMKDESEVGESNKANVTIFDLFEAATLNSYNQVFKMNPSNIKSITNNGGKYASSIIENAVDGDMNTHWETGKPNNSEFKNEIVVQFKETTQLDRIVYAARQSSVKGKGFAQGFEIYSSTTDEGEFQAVSSGEYYGSAGDVVEIQFAPTKFKRLKFVFTKAYQDWASASEFSFYKEDQVRDRMKKLFTDGAFSTVGEEFNSEEKMEALEESAKTHPLYTSFKEDIANAKLLLNKERLEATKAVTKSFTDYSNENYSKLFRMDAENIKSIRNNGGHYSNSVIVNAIDGNLNTYWETNKSNSKDFTNEVEVEFKETVELNRIMYGARVSDRKGFAEEFDIYGSTTSKGDTYELITTGEHNMVAGLVEAKFKPTKFKRLKFMFKKSNQNWATLSELAFYKEDILNDKMSNLFTDGTMSEILPEFNSIDKIKALEEEAKSHPLYESKFKNLLDLAKSIVNGEVETDGTMVIAEQHGDMVKHANQNLKFVFGNNLQPTGFAAQPGDKVTVYVEADSKSPMPSLSFAQQEGSWSSWRKDVSLVPGKNSITVPTINKDNGYNKAVTPGGSIYIVNPYTAKQQGKAPVLRFEGVEKIPFATANTKVDEFKSFLIDYKKKLDEDKAKHPNVEDREVLDVFEFVSNHIFWTGTATGAYKTYIEDGYSPLETIESYNNHMEEIFKYYGLDASSEVNDPKYIRDNVRLAQPYAYMYAAGDHIGTLDDVMADHLIPFEVRGPSWGLTHEIGHRMDVNARLYGEVTNNMLPQYMATFYNKPDNRIPFESTIYKNVIIENLKDYNTQGLFEKLGVYWQLEMYSPGYWGKLNRLYRERNVNLTNGESSKQQYLVEFSSEVLKLDLSEHFARHGFVVNKDTREKTSKYPKPDKVWYLNNSVVGYKGHGIEDKTASVGVDLVSNAANKNNTLNFVMDVSHKEDILGYEVSRNGEVVGFTSSNSFIDKGIDTSNNYTYQIVVYDKKLNTQKPIYIKAFKPTLSVEENVTLKLRQAFNPKNYVKATNYQGNDITQDVVVKSSNVDVMNKGEYEVVYEITNADAKETKTMKVTVASDYAYISDLNAKSVNVGWSTFKKDRAPAGGAITLVRQGLEVTYAKGIGVHASSEVVYDIEGKGFDFFESYIGIDQAMKGNTSSATFEVWVDGEKKYNSKVFRSNTEHEFVKVSVTGAKEVKLITTDAKDNGNTADHTVWADAKLVENSSKPNLSIPKSVATKVGEPINLNGEYSAIDPEDGDLTSEVKVVGADKVRFDRAGKYEVIYVVTDNDGNEIQKTRTISVVNMEDYLYLSNFDWKSTQNSYTAPLKDLSISAKTLRLTDESNKEVAYEKGIGAHSNSTIVYDLTDKQSDYFTSFVGVDRQMYGSVGSVIFQVFVDGEKQFDSGLMNSRDTQKFIEIIISGAKELKLVVTDGGNGNGSDHATWGDAKLHYANSERVYTNELEKVVEEAKVIDKEIYTSESFGALQSTIAKAEEVLANNKATQTQVDGALASIIEAKNALVEIDLTQVITINDRYLSDSIKKTLGVSEDITLGDMLKLTTLISNSGRVSSLGGLQYARNLVMLDLTGNGIMDFSPLKELKNLQSMHATPQVVEIAAFKGPVVEFENHVRGIDGNKVTPSYVVIRNTSTSKEIVVDVSKWEQNPDKFTLDLSNEDKGYYSLILVYQVDGNHIQIMSMIDNK</sequence>
<dbReference type="Gene3D" id="2.60.120.260">
    <property type="entry name" value="Galactose-binding domain-like"/>
    <property type="match status" value="2"/>
</dbReference>
<dbReference type="PROSITE" id="PS51450">
    <property type="entry name" value="LRR"/>
    <property type="match status" value="1"/>
</dbReference>
<dbReference type="Pfam" id="PF13402">
    <property type="entry name" value="Peptidase_M60"/>
    <property type="match status" value="1"/>
</dbReference>
<dbReference type="InterPro" id="IPR000421">
    <property type="entry name" value="FA58C"/>
</dbReference>
<keyword evidence="3" id="KW-1185">Reference proteome</keyword>
<proteinExistence type="predicted"/>
<dbReference type="SMART" id="SM00776">
    <property type="entry name" value="NPCBM"/>
    <property type="match status" value="2"/>
</dbReference>
<dbReference type="SUPFAM" id="SSF49785">
    <property type="entry name" value="Galactose-binding domain-like"/>
    <property type="match status" value="4"/>
</dbReference>
<name>A0A5J6SQM4_9BACI</name>
<dbReference type="EMBL" id="CP031223">
    <property type="protein sequence ID" value="QFF98457.1"/>
    <property type="molecule type" value="Genomic_DNA"/>
</dbReference>
<dbReference type="OrthoDB" id="9762066at2"/>
<dbReference type="InterPro" id="IPR008979">
    <property type="entry name" value="Galactose-bd-like_sf"/>
</dbReference>
<feature type="domain" description="Peptidase M60" evidence="1">
    <location>
        <begin position="532"/>
        <end position="853"/>
    </location>
</feature>
<protein>
    <submittedName>
        <fullName evidence="2">DUF5011 domain-containing protein</fullName>
    </submittedName>
</protein>
<dbReference type="Proteomes" id="UP000325517">
    <property type="component" value="Chromosome"/>
</dbReference>